<evidence type="ECO:0000313" key="1">
    <source>
        <dbReference type="EMBL" id="BBO24650.1"/>
    </source>
</evidence>
<protein>
    <submittedName>
        <fullName evidence="1">Uncharacterized protein</fullName>
    </submittedName>
</protein>
<reference evidence="1" key="1">
    <citation type="journal article" name="DNA Res.">
        <title>The physiological potential of anammox bacteria as revealed by their core genome structure.</title>
        <authorList>
            <person name="Okubo T."/>
            <person name="Toyoda A."/>
            <person name="Fukuhara K."/>
            <person name="Uchiyama I."/>
            <person name="Harigaya Y."/>
            <person name="Kuroiwa M."/>
            <person name="Suzuki T."/>
            <person name="Murakami Y."/>
            <person name="Suwa Y."/>
            <person name="Takami H."/>
        </authorList>
    </citation>
    <scope>NUCLEOTIDE SEQUENCE</scope>
    <source>
        <strain evidence="1">317325-2</strain>
    </source>
</reference>
<dbReference type="AlphaFoldDB" id="A0A809RB09"/>
<organism evidence="1 2">
    <name type="scientific">Candidatus Nitrosymbiomonas proteolyticus</name>
    <dbReference type="NCBI Taxonomy" id="2608984"/>
    <lineage>
        <taxon>Bacteria</taxon>
        <taxon>Bacillati</taxon>
        <taxon>Armatimonadota</taxon>
        <taxon>Armatimonadota incertae sedis</taxon>
        <taxon>Candidatus Nitrosymbiomonas</taxon>
    </lineage>
</organism>
<name>A0A809RB09_9BACT</name>
<dbReference type="KEGG" id="npy:NPRO_22450"/>
<sequence length="184" mass="20212">MAKQVGSFKTAAEYGRKASAFLADVQKQFAKFEGSAARVITLSETYDDLVGLSQYQESLFSQSVTAIENRLFRAAIVLAWAGFVDVLETKLASDGWAKANSVWSTFPTTKTLEEVRESYTEHAFVMLGKECGLYTKSTMNTLHGALAERNQCAHPGNPDPGMNEALGYVSKLLKRAKDLEGRTL</sequence>
<accession>A0A809RB09</accession>
<dbReference type="Proteomes" id="UP000662873">
    <property type="component" value="Chromosome"/>
</dbReference>
<evidence type="ECO:0000313" key="2">
    <source>
        <dbReference type="Proteomes" id="UP000662873"/>
    </source>
</evidence>
<proteinExistence type="predicted"/>
<dbReference type="EMBL" id="AP021858">
    <property type="protein sequence ID" value="BBO24650.1"/>
    <property type="molecule type" value="Genomic_DNA"/>
</dbReference>
<gene>
    <name evidence="1" type="ORF">NPRO_22450</name>
</gene>